<organism evidence="4 5">
    <name type="scientific">Actibacterium mucosum KCTC 23349</name>
    <dbReference type="NCBI Taxonomy" id="1454373"/>
    <lineage>
        <taxon>Bacteria</taxon>
        <taxon>Pseudomonadati</taxon>
        <taxon>Pseudomonadota</taxon>
        <taxon>Alphaproteobacteria</taxon>
        <taxon>Rhodobacterales</taxon>
        <taxon>Roseobacteraceae</taxon>
        <taxon>Actibacterium</taxon>
    </lineage>
</organism>
<name>A0A037ZI63_9RHOB</name>
<dbReference type="CDD" id="cd04623">
    <property type="entry name" value="CBS_pair_bac_euk"/>
    <property type="match status" value="1"/>
</dbReference>
<dbReference type="PROSITE" id="PS51371">
    <property type="entry name" value="CBS"/>
    <property type="match status" value="2"/>
</dbReference>
<dbReference type="RefSeq" id="WP_035261252.1">
    <property type="nucleotide sequence ID" value="NZ_JFKE01000007.1"/>
</dbReference>
<keyword evidence="1 2" id="KW-0129">CBS domain</keyword>
<dbReference type="OrthoDB" id="9807125at2"/>
<keyword evidence="5" id="KW-1185">Reference proteome</keyword>
<sequence length="144" mass="15346">MKVQQILKDKPSEGIVSVAPTDSVKAAAELLSAHRIGCVVVSGDGQALDGILSERDIVRELGRVGESCLDQEVSTLMTAKVVGCAPGDTTDEILQKMTDGRFRHMPVLEDGQMLGLISIGDVVKARLSELSMEKDALQGMIMGH</sequence>
<dbReference type="InterPro" id="IPR000644">
    <property type="entry name" value="CBS_dom"/>
</dbReference>
<protein>
    <submittedName>
        <fullName evidence="4">Histidine kinase</fullName>
    </submittedName>
</protein>
<gene>
    <name evidence="4" type="ORF">ACMU_17430</name>
</gene>
<feature type="domain" description="CBS" evidence="3">
    <location>
        <begin position="77"/>
        <end position="132"/>
    </location>
</feature>
<reference evidence="4 5" key="1">
    <citation type="submission" date="2014-03" db="EMBL/GenBank/DDBJ databases">
        <title>Draft Genome Sequence of Actibacterium mucosum KCTC 23349, a Marine Alphaproteobacterium with Complex Ionic Requirements Isolated from Mediterranean Seawater at Malvarrosa Beach, Valencia, Spain.</title>
        <authorList>
            <person name="Arahal D.R."/>
            <person name="Shao Z."/>
            <person name="Lai Q."/>
            <person name="Pujalte M.J."/>
        </authorList>
    </citation>
    <scope>NUCLEOTIDE SEQUENCE [LARGE SCALE GENOMIC DNA]</scope>
    <source>
        <strain evidence="4 5">KCTC 23349</strain>
    </source>
</reference>
<proteinExistence type="predicted"/>
<dbReference type="Pfam" id="PF00571">
    <property type="entry name" value="CBS"/>
    <property type="match status" value="2"/>
</dbReference>
<dbReference type="STRING" id="1454373.ACMU_17430"/>
<comment type="caution">
    <text evidence="4">The sequence shown here is derived from an EMBL/GenBank/DDBJ whole genome shotgun (WGS) entry which is preliminary data.</text>
</comment>
<dbReference type="PANTHER" id="PTHR43080:SF2">
    <property type="entry name" value="CBS DOMAIN-CONTAINING PROTEIN"/>
    <property type="match status" value="1"/>
</dbReference>
<dbReference type="SUPFAM" id="SSF54631">
    <property type="entry name" value="CBS-domain pair"/>
    <property type="match status" value="1"/>
</dbReference>
<dbReference type="InterPro" id="IPR046342">
    <property type="entry name" value="CBS_dom_sf"/>
</dbReference>
<dbReference type="InterPro" id="IPR051257">
    <property type="entry name" value="Diverse_CBS-Domain"/>
</dbReference>
<dbReference type="EMBL" id="JFKE01000007">
    <property type="protein sequence ID" value="KAJ54490.1"/>
    <property type="molecule type" value="Genomic_DNA"/>
</dbReference>
<evidence type="ECO:0000256" key="1">
    <source>
        <dbReference type="ARBA" id="ARBA00023122"/>
    </source>
</evidence>
<accession>A0A037ZI63</accession>
<evidence type="ECO:0000256" key="2">
    <source>
        <dbReference type="PROSITE-ProRule" id="PRU00703"/>
    </source>
</evidence>
<keyword evidence="4" id="KW-0808">Transferase</keyword>
<feature type="domain" description="CBS" evidence="3">
    <location>
        <begin position="11"/>
        <end position="67"/>
    </location>
</feature>
<dbReference type="Gene3D" id="3.10.580.10">
    <property type="entry name" value="CBS-domain"/>
    <property type="match status" value="1"/>
</dbReference>
<dbReference type="InterPro" id="IPR044725">
    <property type="entry name" value="CBSX3_CBS_dom"/>
</dbReference>
<evidence type="ECO:0000313" key="5">
    <source>
        <dbReference type="Proteomes" id="UP000026249"/>
    </source>
</evidence>
<dbReference type="GO" id="GO:0016301">
    <property type="term" value="F:kinase activity"/>
    <property type="evidence" value="ECO:0007669"/>
    <property type="project" value="UniProtKB-KW"/>
</dbReference>
<dbReference type="PANTHER" id="PTHR43080">
    <property type="entry name" value="CBS DOMAIN-CONTAINING PROTEIN CBSX3, MITOCHONDRIAL"/>
    <property type="match status" value="1"/>
</dbReference>
<dbReference type="AlphaFoldDB" id="A0A037ZI63"/>
<evidence type="ECO:0000313" key="4">
    <source>
        <dbReference type="EMBL" id="KAJ54490.1"/>
    </source>
</evidence>
<dbReference type="SMART" id="SM00116">
    <property type="entry name" value="CBS"/>
    <property type="match status" value="2"/>
</dbReference>
<keyword evidence="4" id="KW-0418">Kinase</keyword>
<evidence type="ECO:0000259" key="3">
    <source>
        <dbReference type="PROSITE" id="PS51371"/>
    </source>
</evidence>
<dbReference type="Proteomes" id="UP000026249">
    <property type="component" value="Unassembled WGS sequence"/>
</dbReference>